<keyword evidence="4 9" id="KW-0378">Hydrolase</keyword>
<dbReference type="PANTHER" id="PTHR43126">
    <property type="entry name" value="D-ALANYL-D-ALANINE DIPEPTIDASE"/>
    <property type="match status" value="1"/>
</dbReference>
<dbReference type="HAMAP" id="MF_01924">
    <property type="entry name" value="A_A_dipeptidase"/>
    <property type="match status" value="1"/>
</dbReference>
<keyword evidence="12" id="KW-1185">Reference proteome</keyword>
<comment type="caution">
    <text evidence="11">The sequence shown here is derived from an EMBL/GenBank/DDBJ whole genome shotgun (WGS) entry which is preliminary data.</text>
</comment>
<dbReference type="Pfam" id="PF01427">
    <property type="entry name" value="Peptidase_M15"/>
    <property type="match status" value="1"/>
</dbReference>
<evidence type="ECO:0000256" key="4">
    <source>
        <dbReference type="ARBA" id="ARBA00022801"/>
    </source>
</evidence>
<organism evidence="11 12">
    <name type="scientific">Salirhabdus euzebyi</name>
    <dbReference type="NCBI Taxonomy" id="394506"/>
    <lineage>
        <taxon>Bacteria</taxon>
        <taxon>Bacillati</taxon>
        <taxon>Bacillota</taxon>
        <taxon>Bacilli</taxon>
        <taxon>Bacillales</taxon>
        <taxon>Bacillaceae</taxon>
        <taxon>Salirhabdus</taxon>
    </lineage>
</organism>
<evidence type="ECO:0000313" key="11">
    <source>
        <dbReference type="EMBL" id="MBB6454468.1"/>
    </source>
</evidence>
<dbReference type="Gene3D" id="3.30.1380.10">
    <property type="match status" value="1"/>
</dbReference>
<comment type="catalytic activity">
    <reaction evidence="1 9">
        <text>D-alanyl-D-alanine + H2O = 2 D-alanine</text>
        <dbReference type="Rhea" id="RHEA:20661"/>
        <dbReference type="ChEBI" id="CHEBI:15377"/>
        <dbReference type="ChEBI" id="CHEBI:57416"/>
        <dbReference type="ChEBI" id="CHEBI:57822"/>
        <dbReference type="EC" id="3.4.13.22"/>
    </reaction>
</comment>
<gene>
    <name evidence="11" type="ORF">HNQ94_002950</name>
</gene>
<comment type="similarity">
    <text evidence="9">Belongs to the peptidase M15D family.</text>
</comment>
<dbReference type="EMBL" id="JACHGH010000009">
    <property type="protein sequence ID" value="MBB6454468.1"/>
    <property type="molecule type" value="Genomic_DNA"/>
</dbReference>
<dbReference type="NCBIfam" id="NF007557">
    <property type="entry name" value="PRK10178.1"/>
    <property type="match status" value="1"/>
</dbReference>
<evidence type="ECO:0000256" key="9">
    <source>
        <dbReference type="HAMAP-Rule" id="MF_01924"/>
    </source>
</evidence>
<feature type="active site" description="Proton donor/acceptor" evidence="9">
    <location>
        <position position="241"/>
    </location>
</feature>
<dbReference type="AlphaFoldDB" id="A0A841Q7U1"/>
<evidence type="ECO:0000256" key="8">
    <source>
        <dbReference type="ARBA" id="ARBA00023316"/>
    </source>
</evidence>
<proteinExistence type="inferred from homology"/>
<dbReference type="PROSITE" id="PS51257">
    <property type="entry name" value="PROKAR_LIPOPROTEIN"/>
    <property type="match status" value="1"/>
</dbReference>
<dbReference type="GO" id="GO:0006508">
    <property type="term" value="P:proteolysis"/>
    <property type="evidence" value="ECO:0007669"/>
    <property type="project" value="UniProtKB-KW"/>
</dbReference>
<dbReference type="SUPFAM" id="SSF55166">
    <property type="entry name" value="Hedgehog/DD-peptidase"/>
    <property type="match status" value="1"/>
</dbReference>
<name>A0A841Q7U1_9BACI</name>
<evidence type="ECO:0000256" key="1">
    <source>
        <dbReference type="ARBA" id="ARBA00001362"/>
    </source>
</evidence>
<feature type="binding site" evidence="9">
    <location>
        <position position="177"/>
    </location>
    <ligand>
        <name>Zn(2+)</name>
        <dbReference type="ChEBI" id="CHEBI:29105"/>
        <note>catalytic</note>
    </ligand>
</feature>
<evidence type="ECO:0000313" key="12">
    <source>
        <dbReference type="Proteomes" id="UP000581688"/>
    </source>
</evidence>
<dbReference type="InterPro" id="IPR000755">
    <property type="entry name" value="A_A_dipeptidase"/>
</dbReference>
<keyword evidence="2 9" id="KW-0645">Protease</keyword>
<dbReference type="Proteomes" id="UP000581688">
    <property type="component" value="Unassembled WGS sequence"/>
</dbReference>
<keyword evidence="10" id="KW-0175">Coiled coil</keyword>
<keyword evidence="5 9" id="KW-0862">Zinc</keyword>
<feature type="coiled-coil region" evidence="10">
    <location>
        <begin position="20"/>
        <end position="82"/>
    </location>
</feature>
<protein>
    <recommendedName>
        <fullName evidence="9">D-alanyl-D-alanine dipeptidase</fullName>
        <shortName evidence="9">D-Ala-D-Ala dipeptidase</shortName>
        <ecNumber evidence="9">3.4.13.22</ecNumber>
    </recommendedName>
</protein>
<dbReference type="GO" id="GO:0071555">
    <property type="term" value="P:cell wall organization"/>
    <property type="evidence" value="ECO:0007669"/>
    <property type="project" value="UniProtKB-KW"/>
</dbReference>
<evidence type="ECO:0000256" key="2">
    <source>
        <dbReference type="ARBA" id="ARBA00022670"/>
    </source>
</evidence>
<evidence type="ECO:0000256" key="10">
    <source>
        <dbReference type="SAM" id="Coils"/>
    </source>
</evidence>
<comment type="cofactor">
    <cofactor evidence="9">
        <name>Zn(2+)</name>
        <dbReference type="ChEBI" id="CHEBI:29105"/>
    </cofactor>
    <text evidence="9">Binds 1 zinc ion per subunit.</text>
</comment>
<dbReference type="PANTHER" id="PTHR43126:SF1">
    <property type="entry name" value="D-ALANYL-D-ALANINE DIPEPTIDASE"/>
    <property type="match status" value="1"/>
</dbReference>
<keyword evidence="7 9" id="KW-0482">Metalloprotease</keyword>
<sequence length="268" mass="31356">MKIVNITFVLMAIFLLSGCIHSTKTEMNSLKTRITALEEENSLIDEERSLLKSDNKLLEKENETLLKKLEKIEQERIDQLTKITGLVNIRDIDNTIVVDLRYATENNFVEKKVYPVAICLLQKDTALKLKHANDLAKKDGYRIKVWDGYRPLYVQEIFWENTPDPRYVSDPSKGTDHNRGVAVDITLVDELGKELEMPTGFDEFTERSWRNHQGNTDEAQKNMEYLTKIMQESGFSSISTEWWHYRDTNEKDYPFQNVDLEYFVPKTF</sequence>
<reference evidence="11 12" key="1">
    <citation type="submission" date="2020-08" db="EMBL/GenBank/DDBJ databases">
        <title>Genomic Encyclopedia of Type Strains, Phase IV (KMG-IV): sequencing the most valuable type-strain genomes for metagenomic binning, comparative biology and taxonomic classification.</title>
        <authorList>
            <person name="Goeker M."/>
        </authorList>
    </citation>
    <scope>NUCLEOTIDE SEQUENCE [LARGE SCALE GENOMIC DNA]</scope>
    <source>
        <strain evidence="11 12">DSM 19612</strain>
    </source>
</reference>
<feature type="binding site" evidence="9">
    <location>
        <position position="244"/>
    </location>
    <ligand>
        <name>Zn(2+)</name>
        <dbReference type="ChEBI" id="CHEBI:29105"/>
        <note>catalytic</note>
    </ligand>
</feature>
<dbReference type="RefSeq" id="WP_174497049.1">
    <property type="nucleotide sequence ID" value="NZ_CADDWK010000011.1"/>
</dbReference>
<evidence type="ECO:0000256" key="6">
    <source>
        <dbReference type="ARBA" id="ARBA00022997"/>
    </source>
</evidence>
<evidence type="ECO:0000256" key="5">
    <source>
        <dbReference type="ARBA" id="ARBA00022833"/>
    </source>
</evidence>
<evidence type="ECO:0000256" key="3">
    <source>
        <dbReference type="ARBA" id="ARBA00022723"/>
    </source>
</evidence>
<keyword evidence="8" id="KW-0961">Cell wall biogenesis/degradation</keyword>
<keyword evidence="6 9" id="KW-0224">Dipeptidase</keyword>
<dbReference type="GO" id="GO:0008270">
    <property type="term" value="F:zinc ion binding"/>
    <property type="evidence" value="ECO:0007669"/>
    <property type="project" value="UniProtKB-UniRule"/>
</dbReference>
<dbReference type="GO" id="GO:0160237">
    <property type="term" value="F:D-Ala-D-Ala dipeptidase activity"/>
    <property type="evidence" value="ECO:0007669"/>
    <property type="project" value="UniProtKB-EC"/>
</dbReference>
<comment type="function">
    <text evidence="9">Catalyzes hydrolysis of the D-alanyl-D-alanine dipeptide.</text>
</comment>
<dbReference type="InterPro" id="IPR009045">
    <property type="entry name" value="Zn_M74/Hedgehog-like"/>
</dbReference>
<dbReference type="CDD" id="cd14840">
    <property type="entry name" value="D-Ala-D-Ala_dipeptidase_Aad"/>
    <property type="match status" value="1"/>
</dbReference>
<keyword evidence="3 9" id="KW-0479">Metal-binding</keyword>
<evidence type="ECO:0000256" key="7">
    <source>
        <dbReference type="ARBA" id="ARBA00023049"/>
    </source>
</evidence>
<dbReference type="EC" id="3.4.13.22" evidence="9"/>
<accession>A0A841Q7U1</accession>
<feature type="site" description="Transition state stabilizer" evidence="9">
    <location>
        <position position="150"/>
    </location>
</feature>
<dbReference type="GO" id="GO:0008237">
    <property type="term" value="F:metallopeptidase activity"/>
    <property type="evidence" value="ECO:0007669"/>
    <property type="project" value="UniProtKB-KW"/>
</dbReference>
<feature type="binding site" evidence="9">
    <location>
        <position position="184"/>
    </location>
    <ligand>
        <name>Zn(2+)</name>
        <dbReference type="ChEBI" id="CHEBI:29105"/>
        <note>catalytic</note>
    </ligand>
</feature>